<organism evidence="1 2">
    <name type="scientific">Ridgeia piscesae</name>
    <name type="common">Tubeworm</name>
    <dbReference type="NCBI Taxonomy" id="27915"/>
    <lineage>
        <taxon>Eukaryota</taxon>
        <taxon>Metazoa</taxon>
        <taxon>Spiralia</taxon>
        <taxon>Lophotrochozoa</taxon>
        <taxon>Annelida</taxon>
        <taxon>Polychaeta</taxon>
        <taxon>Sedentaria</taxon>
        <taxon>Canalipalpata</taxon>
        <taxon>Sabellida</taxon>
        <taxon>Siboglinidae</taxon>
        <taxon>Ridgeia</taxon>
    </lineage>
</organism>
<accession>A0AAD9UHZ7</accession>
<gene>
    <name evidence="1" type="ORF">NP493_87g06019</name>
</gene>
<dbReference type="EMBL" id="JAODUO010000086">
    <property type="protein sequence ID" value="KAK2190194.1"/>
    <property type="molecule type" value="Genomic_DNA"/>
</dbReference>
<proteinExistence type="predicted"/>
<evidence type="ECO:0000313" key="2">
    <source>
        <dbReference type="Proteomes" id="UP001209878"/>
    </source>
</evidence>
<dbReference type="AlphaFoldDB" id="A0AAD9UHZ7"/>
<keyword evidence="2" id="KW-1185">Reference proteome</keyword>
<protein>
    <submittedName>
        <fullName evidence="1">Uncharacterized protein</fullName>
    </submittedName>
</protein>
<evidence type="ECO:0000313" key="1">
    <source>
        <dbReference type="EMBL" id="KAK2190194.1"/>
    </source>
</evidence>
<name>A0AAD9UHZ7_RIDPI</name>
<dbReference type="Proteomes" id="UP001209878">
    <property type="component" value="Unassembled WGS sequence"/>
</dbReference>
<reference evidence="1" key="1">
    <citation type="journal article" date="2023" name="Mol. Biol. Evol.">
        <title>Third-Generation Sequencing Reveals the Adaptive Role of the Epigenome in Three Deep-Sea Polychaetes.</title>
        <authorList>
            <person name="Perez M."/>
            <person name="Aroh O."/>
            <person name="Sun Y."/>
            <person name="Lan Y."/>
            <person name="Juniper S.K."/>
            <person name="Young C.R."/>
            <person name="Angers B."/>
            <person name="Qian P.Y."/>
        </authorList>
    </citation>
    <scope>NUCLEOTIDE SEQUENCE</scope>
    <source>
        <strain evidence="1">R07B-5</strain>
    </source>
</reference>
<sequence>MADSIVNTAYSTHIVTITAQIGNATKVVEKLTIVGRDNTESPKLNATAEVINAVTFNNRVTVKHRNDSTAEGYNVTVAIYLPTVLKFVNVSAATNSSYDVATMSSGNGVVLKASRPVYW</sequence>
<comment type="caution">
    <text evidence="1">The sequence shown here is derived from an EMBL/GenBank/DDBJ whole genome shotgun (WGS) entry which is preliminary data.</text>
</comment>